<dbReference type="Proteomes" id="UP001501444">
    <property type="component" value="Unassembled WGS sequence"/>
</dbReference>
<protein>
    <submittedName>
        <fullName evidence="1">Uncharacterized protein</fullName>
    </submittedName>
</protein>
<evidence type="ECO:0000313" key="1">
    <source>
        <dbReference type="EMBL" id="GAA2362566.1"/>
    </source>
</evidence>
<name>A0ABP5TZ14_9ACTN</name>
<organism evidence="1 2">
    <name type="scientific">Dactylosporangium salmoneum</name>
    <dbReference type="NCBI Taxonomy" id="53361"/>
    <lineage>
        <taxon>Bacteria</taxon>
        <taxon>Bacillati</taxon>
        <taxon>Actinomycetota</taxon>
        <taxon>Actinomycetes</taxon>
        <taxon>Micromonosporales</taxon>
        <taxon>Micromonosporaceae</taxon>
        <taxon>Dactylosporangium</taxon>
    </lineage>
</organism>
<dbReference type="EMBL" id="BAAARV010000055">
    <property type="protein sequence ID" value="GAA2362566.1"/>
    <property type="molecule type" value="Genomic_DNA"/>
</dbReference>
<reference evidence="2" key="1">
    <citation type="journal article" date="2019" name="Int. J. Syst. Evol. Microbiol.">
        <title>The Global Catalogue of Microorganisms (GCM) 10K type strain sequencing project: providing services to taxonomists for standard genome sequencing and annotation.</title>
        <authorList>
            <consortium name="The Broad Institute Genomics Platform"/>
            <consortium name="The Broad Institute Genome Sequencing Center for Infectious Disease"/>
            <person name="Wu L."/>
            <person name="Ma J."/>
        </authorList>
    </citation>
    <scope>NUCLEOTIDE SEQUENCE [LARGE SCALE GENOMIC DNA]</scope>
    <source>
        <strain evidence="2">JCM 3272</strain>
    </source>
</reference>
<keyword evidence="2" id="KW-1185">Reference proteome</keyword>
<evidence type="ECO:0000313" key="2">
    <source>
        <dbReference type="Proteomes" id="UP001501444"/>
    </source>
</evidence>
<accession>A0ABP5TZ14</accession>
<proteinExistence type="predicted"/>
<gene>
    <name evidence="1" type="ORF">GCM10010170_058770</name>
</gene>
<sequence>MIHQYVRERFGPDVAVPSYQTLRNVWAEWFGPGGARQRYARSAARVEPTGEHVVVHRPVRWSRWTRRCCR</sequence>
<comment type="caution">
    <text evidence="1">The sequence shown here is derived from an EMBL/GenBank/DDBJ whole genome shotgun (WGS) entry which is preliminary data.</text>
</comment>